<evidence type="ECO:0000256" key="2">
    <source>
        <dbReference type="ARBA" id="ARBA00022500"/>
    </source>
</evidence>
<comment type="similarity">
    <text evidence="5">Belongs to the CheB family.</text>
</comment>
<comment type="catalytic activity">
    <reaction evidence="5">
        <text>L-glutaminyl-[protein] + H2O = L-glutamyl-[protein] + NH4(+)</text>
        <dbReference type="Rhea" id="RHEA:16441"/>
        <dbReference type="Rhea" id="RHEA-COMP:10207"/>
        <dbReference type="Rhea" id="RHEA-COMP:10208"/>
        <dbReference type="ChEBI" id="CHEBI:15377"/>
        <dbReference type="ChEBI" id="CHEBI:28938"/>
        <dbReference type="ChEBI" id="CHEBI:29973"/>
        <dbReference type="ChEBI" id="CHEBI:30011"/>
        <dbReference type="EC" id="3.5.1.44"/>
    </reaction>
</comment>
<dbReference type="SMART" id="SM00448">
    <property type="entry name" value="REC"/>
    <property type="match status" value="1"/>
</dbReference>
<dbReference type="PROSITE" id="PS50110">
    <property type="entry name" value="RESPONSE_REGULATORY"/>
    <property type="match status" value="1"/>
</dbReference>
<evidence type="ECO:0000256" key="7">
    <source>
        <dbReference type="PROSITE-ProRule" id="PRU00169"/>
    </source>
</evidence>
<dbReference type="GO" id="GO:0008984">
    <property type="term" value="F:protein-glutamate methylesterase activity"/>
    <property type="evidence" value="ECO:0007669"/>
    <property type="project" value="UniProtKB-UniRule"/>
</dbReference>
<dbReference type="EC" id="3.5.1.44" evidence="5"/>
<evidence type="ECO:0000256" key="6">
    <source>
        <dbReference type="PROSITE-ProRule" id="PRU00050"/>
    </source>
</evidence>
<organism evidence="10 11">
    <name type="scientific">Pseudomyxococcus hansupus</name>
    <dbReference type="NCBI Taxonomy" id="1297742"/>
    <lineage>
        <taxon>Bacteria</taxon>
        <taxon>Pseudomonadati</taxon>
        <taxon>Myxococcota</taxon>
        <taxon>Myxococcia</taxon>
        <taxon>Myxococcales</taxon>
        <taxon>Cystobacterineae</taxon>
        <taxon>Myxococcaceae</taxon>
        <taxon>Pseudomyxococcus</taxon>
    </lineage>
</organism>
<feature type="modified residue" description="4-aspartylphosphate" evidence="5 7">
    <location>
        <position position="60"/>
    </location>
</feature>
<dbReference type="STRING" id="1297742.A176_000868"/>
<feature type="domain" description="CheB-type methylesterase" evidence="9">
    <location>
        <begin position="152"/>
        <end position="338"/>
    </location>
</feature>
<feature type="active site" evidence="5 6">
    <location>
        <position position="285"/>
    </location>
</feature>
<dbReference type="CDD" id="cd17541">
    <property type="entry name" value="REC_CheB-like"/>
    <property type="match status" value="1"/>
</dbReference>
<dbReference type="GO" id="GO:0005737">
    <property type="term" value="C:cytoplasm"/>
    <property type="evidence" value="ECO:0007669"/>
    <property type="project" value="UniProtKB-SubCell"/>
</dbReference>
<keyword evidence="11" id="KW-1185">Reference proteome</keyword>
<reference evidence="10 11" key="1">
    <citation type="journal article" date="2016" name="PLoS ONE">
        <title>Complete Genome Sequence and Comparative Genomics of a Novel Myxobacterium Myxococcus hansupus.</title>
        <authorList>
            <person name="Sharma G."/>
            <person name="Narwani T."/>
            <person name="Subramanian S."/>
        </authorList>
    </citation>
    <scope>NUCLEOTIDE SEQUENCE [LARGE SCALE GENOMIC DNA]</scope>
    <source>
        <strain evidence="11">mixupus</strain>
    </source>
</reference>
<dbReference type="PANTHER" id="PTHR42872:SF6">
    <property type="entry name" value="PROTEIN-GLUTAMATE METHYLESTERASE_PROTEIN-GLUTAMINE GLUTAMINASE"/>
    <property type="match status" value="1"/>
</dbReference>
<dbReference type="Proteomes" id="UP000009026">
    <property type="component" value="Chromosome"/>
</dbReference>
<dbReference type="RefSeq" id="WP_002635859.1">
    <property type="nucleotide sequence ID" value="NZ_CP012109.1"/>
</dbReference>
<comment type="PTM">
    <text evidence="5">Phosphorylated by CheA. Phosphorylation of the N-terminal regulatory domain activates the methylesterase activity.</text>
</comment>
<dbReference type="GO" id="GO:0000156">
    <property type="term" value="F:phosphorelay response regulator activity"/>
    <property type="evidence" value="ECO:0007669"/>
    <property type="project" value="InterPro"/>
</dbReference>
<dbReference type="KEGG" id="mym:A176_000868"/>
<evidence type="ECO:0000256" key="5">
    <source>
        <dbReference type="HAMAP-Rule" id="MF_00099"/>
    </source>
</evidence>
<evidence type="ECO:0000256" key="1">
    <source>
        <dbReference type="ARBA" id="ARBA00022490"/>
    </source>
</evidence>
<accession>A0A0H4WKR2</accession>
<dbReference type="AlphaFoldDB" id="A0A0H4WKR2"/>
<proteinExistence type="inferred from homology"/>
<dbReference type="PATRIC" id="fig|1297742.4.peg.883"/>
<dbReference type="OrthoDB" id="5490992at2"/>
<dbReference type="GO" id="GO:0006935">
    <property type="term" value="P:chemotaxis"/>
    <property type="evidence" value="ECO:0007669"/>
    <property type="project" value="UniProtKB-UniRule"/>
</dbReference>
<dbReference type="eggNOG" id="COG2201">
    <property type="taxonomic scope" value="Bacteria"/>
</dbReference>
<protein>
    <recommendedName>
        <fullName evidence="5">Protein-glutamate methylesterase/protein-glutamine glutaminase</fullName>
        <ecNumber evidence="5">3.1.1.61</ecNumber>
        <ecNumber evidence="5">3.5.1.44</ecNumber>
    </recommendedName>
</protein>
<dbReference type="InterPro" id="IPR001789">
    <property type="entry name" value="Sig_transdc_resp-reg_receiver"/>
</dbReference>
<evidence type="ECO:0000256" key="4">
    <source>
        <dbReference type="ARBA" id="ARBA00048267"/>
    </source>
</evidence>
<comment type="catalytic activity">
    <reaction evidence="4 5">
        <text>[protein]-L-glutamate 5-O-methyl ester + H2O = L-glutamyl-[protein] + methanol + H(+)</text>
        <dbReference type="Rhea" id="RHEA:23236"/>
        <dbReference type="Rhea" id="RHEA-COMP:10208"/>
        <dbReference type="Rhea" id="RHEA-COMP:10311"/>
        <dbReference type="ChEBI" id="CHEBI:15377"/>
        <dbReference type="ChEBI" id="CHEBI:15378"/>
        <dbReference type="ChEBI" id="CHEBI:17790"/>
        <dbReference type="ChEBI" id="CHEBI:29973"/>
        <dbReference type="ChEBI" id="CHEBI:82795"/>
        <dbReference type="EC" id="3.1.1.61"/>
    </reaction>
</comment>
<dbReference type="PIRSF" id="PIRSF000876">
    <property type="entry name" value="RR_chemtxs_CheB"/>
    <property type="match status" value="1"/>
</dbReference>
<feature type="domain" description="Response regulatory" evidence="8">
    <location>
        <begin position="9"/>
        <end position="127"/>
    </location>
</feature>
<dbReference type="InterPro" id="IPR000673">
    <property type="entry name" value="Sig_transdc_resp-reg_Me-estase"/>
</dbReference>
<keyword evidence="3 5" id="KW-0378">Hydrolase</keyword>
<feature type="active site" evidence="5 6">
    <location>
        <position position="167"/>
    </location>
</feature>
<dbReference type="EMBL" id="CP012109">
    <property type="protein sequence ID" value="AKQ63956.1"/>
    <property type="molecule type" value="Genomic_DNA"/>
</dbReference>
<keyword evidence="5 7" id="KW-0597">Phosphoprotein</keyword>
<dbReference type="Gene3D" id="3.40.50.180">
    <property type="entry name" value="Methylesterase CheB, C-terminal domain"/>
    <property type="match status" value="1"/>
</dbReference>
<feature type="active site" evidence="5 6">
    <location>
        <position position="194"/>
    </location>
</feature>
<dbReference type="Pfam" id="PF00072">
    <property type="entry name" value="Response_reg"/>
    <property type="match status" value="1"/>
</dbReference>
<evidence type="ECO:0000313" key="10">
    <source>
        <dbReference type="EMBL" id="AKQ63956.1"/>
    </source>
</evidence>
<dbReference type="SUPFAM" id="SSF52738">
    <property type="entry name" value="Methylesterase CheB, C-terminal domain"/>
    <property type="match status" value="1"/>
</dbReference>
<comment type="domain">
    <text evidence="5">Contains a C-terminal catalytic domain, and an N-terminal region which modulates catalytic activity.</text>
</comment>
<gene>
    <name evidence="5" type="primary">cheB</name>
    <name evidence="10" type="ORF">A176_000868</name>
</gene>
<comment type="function">
    <text evidence="5">Involved in chemotaxis. Part of a chemotaxis signal transduction system that modulates chemotaxis in response to various stimuli. Catalyzes the demethylation of specific methylglutamate residues introduced into the chemoreceptors (methyl-accepting chemotaxis proteins or MCP) by CheR. Also mediates the irreversible deamidation of specific glutamine residues to glutamic acid.</text>
</comment>
<dbReference type="InterPro" id="IPR035909">
    <property type="entry name" value="CheB_C"/>
</dbReference>
<evidence type="ECO:0000313" key="11">
    <source>
        <dbReference type="Proteomes" id="UP000009026"/>
    </source>
</evidence>
<dbReference type="SUPFAM" id="SSF52172">
    <property type="entry name" value="CheY-like"/>
    <property type="match status" value="1"/>
</dbReference>
<comment type="subcellular location">
    <subcellularLocation>
        <location evidence="5">Cytoplasm</location>
    </subcellularLocation>
</comment>
<dbReference type="PANTHER" id="PTHR42872">
    <property type="entry name" value="PROTEIN-GLUTAMATE METHYLESTERASE/PROTEIN-GLUTAMINE GLUTAMINASE"/>
    <property type="match status" value="1"/>
</dbReference>
<sequence>MSVKRPPIRVLVVDDSPTMANMLTALLTEEPRIEVVGRAGDGNRAVQLARLLRPDVITMDLLLPGLDGPGAIAAIMSQSPARILVVSAVAEQRGVDLGFQAMSAGALELIGKPNVTNAEELRRWGRDLAHSVCLMAEVPVISRRARAAVAPPLPSGARVDIFGVVASTGGPPALAEVLSKLPRSLPVPLLIAQHITVGFTQGMVRWLSQVTPLPVAIAKDGERLEPGHVYFPLDGHDLLVDAAGLARLQLSRGGPCPSGDLMLLSLASAFGRRSGGVVLTGMGEDGARGLLAVRKAGGVTFSQDEASSVVFGMPRAAIELKATDQGVPLASVAELILQSCTFAPFRGGRTEGGGPPR</sequence>
<keyword evidence="1 5" id="KW-0963">Cytoplasm</keyword>
<evidence type="ECO:0000256" key="3">
    <source>
        <dbReference type="ARBA" id="ARBA00022801"/>
    </source>
</evidence>
<evidence type="ECO:0000259" key="9">
    <source>
        <dbReference type="PROSITE" id="PS50122"/>
    </source>
</evidence>
<dbReference type="InterPro" id="IPR011006">
    <property type="entry name" value="CheY-like_superfamily"/>
</dbReference>
<dbReference type="GO" id="GO:0050568">
    <property type="term" value="F:protein-glutamine glutaminase activity"/>
    <property type="evidence" value="ECO:0007669"/>
    <property type="project" value="UniProtKB-UniRule"/>
</dbReference>
<name>A0A0H4WKR2_9BACT</name>
<dbReference type="PROSITE" id="PS50122">
    <property type="entry name" value="CHEB"/>
    <property type="match status" value="1"/>
</dbReference>
<dbReference type="CDD" id="cd16432">
    <property type="entry name" value="CheB_Rec"/>
    <property type="match status" value="1"/>
</dbReference>
<dbReference type="InterPro" id="IPR008248">
    <property type="entry name" value="CheB-like"/>
</dbReference>
<dbReference type="EC" id="3.1.1.61" evidence="5"/>
<evidence type="ECO:0000259" key="8">
    <source>
        <dbReference type="PROSITE" id="PS50110"/>
    </source>
</evidence>
<dbReference type="HAMAP" id="MF_00099">
    <property type="entry name" value="CheB_chemtxs"/>
    <property type="match status" value="1"/>
</dbReference>
<dbReference type="Gene3D" id="3.40.50.2300">
    <property type="match status" value="1"/>
</dbReference>
<keyword evidence="2 5" id="KW-0145">Chemotaxis</keyword>
<dbReference type="Pfam" id="PF01339">
    <property type="entry name" value="CheB_methylest"/>
    <property type="match status" value="1"/>
</dbReference>